<dbReference type="Pfam" id="PF20252">
    <property type="entry name" value="BIG2_C"/>
    <property type="match status" value="1"/>
</dbReference>
<keyword evidence="9" id="KW-1185">Reference proteome</keyword>
<sequence>MADAATPPAVAETAVKEQPPPTGELQDVSLNAEEEEKEGKEGKEEKEEEEGSEDTASQAASEKLQQKTPPTPRTPHAPHAPHAPQDQSDMATPTPGTPTLSLPNGEPDTPRTADLFEPRTHYANRARTDSQSTSATAATSATRASTRSSLVFVVTALENIAASKDARKNKKLGDALATALNAIKQEGDPARINPEILFEPLQLASEAPTVAVSIAALDCIGKLISYSYFSVPSEPQPQSESEHVPLIERAIDTICDCFQGEATPPEVALQIVKSLLAAILNDKIVVHGAGLLKAVRLTYNIFLLSKSSANQQVAQGALTQMVGTVFERVKSRLAVKEDRVNLSRVSLNDHNESLENVPEEAESKATQDGDQDDDEEDTDEEEDVDQESQEPRNKSVHVHTGPKITLQTFEENNANFKDDRIHDNAPTLVTRIRGKPGSKHVSGQDASANAQETEGSDEEEEDEIFVKDAFLVFRAMCRLSTKTLAVDHALDVRSQGMRSKLLSLHIIHTVLHNNIAVFISPFATIRSGSGDEPTTFIQAIKHHLCLSLSRNGASSVQKVFEVACEIFWQMLKYLRVMLKKEVEVFLKEIYLGILDKRSAPAYQKQYILTIFGRLAGDPRALVEVYLNYDCDRTALDNMYQRVVEHLSRISSSPVTVTPVQQQAYSDHREKQARQSDWQTRGTLPPSLSTASMTVPPETEHAYPPEYAMKQESIGALVEILRSLVNWSEQPIATTARNSTLDLRTSADNLRISVDTRAYTESPNIGVDSGTVTPLAEDDYSELEKAKQRKTALTNAVRQFNYKPKRGMKAFISEGFIPSESPEDIARFLFDNELLDKAVLGEFLGEGNPENIAIMHAFVDMLDFTKTRFVDALRRFLQCFRLPGEAQKIDRFMLKFAERYITGNPNAFANADTAYVLSYSVIMLNVDQHSKKMKGPRMTPEDFIKNNRGINDNADLPDDYLRAIFDEIARHEIVLDTEREAAADKGLIQAPTPGGLAAVGQALTGGGRDLQREAYVQASEAMANKTEQLYKQLLRAQRKTTKSAPVSKFIPATSSKHVGPMFEVTWMPFLTALSAQAQDHNIEIVKLCIEGIKLAIRISCLFNVESSRQAFVAFLARFTNLYNLSEMRAKNMEALKVMIEIAQTEGNLLRDSWREVLTCISQLDRFQLISAGIDERSVPDVSKQQSGSRTKSLNVPSNRRRPVSTSGNIHFQADVVQESRSVDIVRGVDRIFTNTANLSGEAIVDFVKALTQVSWQEIQSSGDSDSPRTYSLQKLVEISGYNMTRVRFEWTNIWQILGAHFNEVGCHANTNVVYFALNSLRQLSMKFMEIEELPGFKFQKDFLKPFEHIISNTNHVSVKDMVLRCLIQMIQARGENIRSGWKTMFGVFTVAAREPYEGIVNLAFENVSQVYNTRFGVVISQGAFADLIVCLTEFSKNYKFQKKSLQAIELLKSSVPKMLRTPECSLSARAGFVTESNKGSSIPKQPSRQTQEEQFWFPVLFAFHDVLMTGEDLEVRSRALSYLFETLITYGREFPRDFWDMLWRQLLYPIFMVLKSKSEMSKVLNHEELSVWLSTTMIQALRNMIKLFTHFFESLEYMLDRFLDLLALCICQENDTLARIGSNCLQQLILQNVQKFTPKHWNQIVRAFVDLFQRTEATALFSAATTGSTSQTSTPNINGSGTPDDNLKTPTPSKTAPVELSLQTPADEPSENALGINGLSNARRPSVVTHDSTNSISTPTDPQQPRMPSPLPKRQTAELEDYRPEISDLQQPPIVVTAARRRYFNQIITKCVLQLLMIETVQELFTNDSVYEKIPSGELLRLMAVLKKSYHFAKRFNADKDLRTRLFREGFMKQPPNLLKQESGSASVYVSILIRMYHDTSTDRAASRSDTEAALIPLCEDIITSYIDLDEETQQRNIVTWRPVVVSVLDGYCGFPAGEFEKHIDVFAPIVVGLLGTEVQGDVQRAVQALVARIFESGLGVDVSRVALMTPNLRGSRAGSGSGGAAGFGSPVMGRRVSRGR</sequence>
<evidence type="ECO:0000256" key="6">
    <source>
        <dbReference type="SAM" id="MobiDB-lite"/>
    </source>
</evidence>
<evidence type="ECO:0000256" key="3">
    <source>
        <dbReference type="ARBA" id="ARBA00022927"/>
    </source>
</evidence>
<feature type="compositionally biased region" description="Polar residues" evidence="6">
    <location>
        <begin position="674"/>
        <end position="692"/>
    </location>
</feature>
<dbReference type="FunFam" id="1.10.1000.11:FF:000003">
    <property type="entry name" value="Brefeldin A-inhibited guanine nucleotide-exchange protein 1"/>
    <property type="match status" value="1"/>
</dbReference>
<dbReference type="PANTHER" id="PTHR10663:SF375">
    <property type="entry name" value="LD29171P"/>
    <property type="match status" value="1"/>
</dbReference>
<feature type="compositionally biased region" description="Low complexity" evidence="6">
    <location>
        <begin position="92"/>
        <end position="103"/>
    </location>
</feature>
<evidence type="ECO:0000259" key="7">
    <source>
        <dbReference type="PROSITE" id="PS50190"/>
    </source>
</evidence>
<feature type="region of interest" description="Disordered" evidence="6">
    <location>
        <begin position="1178"/>
        <end position="1202"/>
    </location>
</feature>
<feature type="region of interest" description="Disordered" evidence="6">
    <location>
        <begin position="668"/>
        <end position="695"/>
    </location>
</feature>
<feature type="domain" description="SEC7" evidence="7">
    <location>
        <begin position="781"/>
        <end position="970"/>
    </location>
</feature>
<dbReference type="Pfam" id="PF01369">
    <property type="entry name" value="Sec7"/>
    <property type="match status" value="1"/>
</dbReference>
<dbReference type="GO" id="GO:0030663">
    <property type="term" value="C:COPI-coated vesicle membrane"/>
    <property type="evidence" value="ECO:0007669"/>
    <property type="project" value="UniProtKB-SubCell"/>
</dbReference>
<feature type="compositionally biased region" description="Acidic residues" evidence="6">
    <location>
        <begin position="369"/>
        <end position="388"/>
    </location>
</feature>
<feature type="compositionally biased region" description="Polar residues" evidence="6">
    <location>
        <begin position="1181"/>
        <end position="1202"/>
    </location>
</feature>
<dbReference type="GO" id="GO:0032012">
    <property type="term" value="P:regulation of ARF protein signal transduction"/>
    <property type="evidence" value="ECO:0007669"/>
    <property type="project" value="InterPro"/>
</dbReference>
<evidence type="ECO:0000313" key="9">
    <source>
        <dbReference type="Proteomes" id="UP000800035"/>
    </source>
</evidence>
<dbReference type="Proteomes" id="UP000800035">
    <property type="component" value="Unassembled WGS sequence"/>
</dbReference>
<dbReference type="FunFam" id="1.10.220.20:FF:000002">
    <property type="entry name" value="Brefeldin A-inhibited guanine nucleotide-exchange protein 1"/>
    <property type="match status" value="1"/>
</dbReference>
<proteinExistence type="predicted"/>
<feature type="region of interest" description="Disordered" evidence="6">
    <location>
        <begin position="123"/>
        <end position="142"/>
    </location>
</feature>
<evidence type="ECO:0000256" key="4">
    <source>
        <dbReference type="ARBA" id="ARBA00023136"/>
    </source>
</evidence>
<feature type="compositionally biased region" description="Polar residues" evidence="6">
    <location>
        <begin position="1674"/>
        <end position="1693"/>
    </location>
</feature>
<protein>
    <recommendedName>
        <fullName evidence="7">SEC7 domain-containing protein</fullName>
    </recommendedName>
</protein>
<dbReference type="PANTHER" id="PTHR10663">
    <property type="entry name" value="GUANYL-NUCLEOTIDE EXCHANGE FACTOR"/>
    <property type="match status" value="1"/>
</dbReference>
<keyword evidence="4" id="KW-0472">Membrane</keyword>
<reference evidence="8" key="1">
    <citation type="journal article" date="2020" name="Stud. Mycol.">
        <title>101 Dothideomycetes genomes: a test case for predicting lifestyles and emergence of pathogens.</title>
        <authorList>
            <person name="Haridas S."/>
            <person name="Albert R."/>
            <person name="Binder M."/>
            <person name="Bloem J."/>
            <person name="Labutti K."/>
            <person name="Salamov A."/>
            <person name="Andreopoulos B."/>
            <person name="Baker S."/>
            <person name="Barry K."/>
            <person name="Bills G."/>
            <person name="Bluhm B."/>
            <person name="Cannon C."/>
            <person name="Castanera R."/>
            <person name="Culley D."/>
            <person name="Daum C."/>
            <person name="Ezra D."/>
            <person name="Gonzalez J."/>
            <person name="Henrissat B."/>
            <person name="Kuo A."/>
            <person name="Liang C."/>
            <person name="Lipzen A."/>
            <person name="Lutzoni F."/>
            <person name="Magnuson J."/>
            <person name="Mondo S."/>
            <person name="Nolan M."/>
            <person name="Ohm R."/>
            <person name="Pangilinan J."/>
            <person name="Park H.-J."/>
            <person name="Ramirez L."/>
            <person name="Alfaro M."/>
            <person name="Sun H."/>
            <person name="Tritt A."/>
            <person name="Yoshinaga Y."/>
            <person name="Zwiers L.-H."/>
            <person name="Turgeon B."/>
            <person name="Goodwin S."/>
            <person name="Spatafora J."/>
            <person name="Crous P."/>
            <person name="Grigoriev I."/>
        </authorList>
    </citation>
    <scope>NUCLEOTIDE SEQUENCE</scope>
    <source>
        <strain evidence="8">CBS 675.92</strain>
    </source>
</reference>
<evidence type="ECO:0000313" key="8">
    <source>
        <dbReference type="EMBL" id="KAF1949685.1"/>
    </source>
</evidence>
<name>A0A6A5T9P7_9PLEO</name>
<dbReference type="Pfam" id="PF16213">
    <property type="entry name" value="DCB"/>
    <property type="match status" value="1"/>
</dbReference>
<dbReference type="InterPro" id="IPR000904">
    <property type="entry name" value="Sec7_dom"/>
</dbReference>
<feature type="compositionally biased region" description="Polar residues" evidence="6">
    <location>
        <begin position="1728"/>
        <end position="1742"/>
    </location>
</feature>
<dbReference type="InterPro" id="IPR032629">
    <property type="entry name" value="DCB_dom"/>
</dbReference>
<accession>A0A6A5T9P7</accession>
<feature type="region of interest" description="Disordered" evidence="6">
    <location>
        <begin position="1995"/>
        <end position="2020"/>
    </location>
</feature>
<dbReference type="GO" id="GO:0005085">
    <property type="term" value="F:guanyl-nucleotide exchange factor activity"/>
    <property type="evidence" value="ECO:0007669"/>
    <property type="project" value="InterPro"/>
</dbReference>
<dbReference type="PROSITE" id="PS50190">
    <property type="entry name" value="SEC7"/>
    <property type="match status" value="1"/>
</dbReference>
<keyword evidence="2" id="KW-0963">Cytoplasm</keyword>
<dbReference type="SUPFAM" id="SSF48371">
    <property type="entry name" value="ARM repeat"/>
    <property type="match status" value="2"/>
</dbReference>
<dbReference type="OrthoDB" id="18431at2759"/>
<dbReference type="Pfam" id="PF09324">
    <property type="entry name" value="Sec7-like_HDS"/>
    <property type="match status" value="1"/>
</dbReference>
<dbReference type="InterPro" id="IPR016024">
    <property type="entry name" value="ARM-type_fold"/>
</dbReference>
<feature type="compositionally biased region" description="Low complexity" evidence="6">
    <location>
        <begin position="129"/>
        <end position="142"/>
    </location>
</feature>
<dbReference type="SUPFAM" id="SSF48425">
    <property type="entry name" value="Sec7 domain"/>
    <property type="match status" value="1"/>
</dbReference>
<evidence type="ECO:0000256" key="2">
    <source>
        <dbReference type="ARBA" id="ARBA00022490"/>
    </source>
</evidence>
<gene>
    <name evidence="8" type="ORF">CC80DRAFT_510302</name>
</gene>
<keyword evidence="1" id="KW-0813">Transport</keyword>
<feature type="compositionally biased region" description="Low complexity" evidence="6">
    <location>
        <begin position="1"/>
        <end position="13"/>
    </location>
</feature>
<evidence type="ECO:0000256" key="5">
    <source>
        <dbReference type="ARBA" id="ARBA00060451"/>
    </source>
</evidence>
<evidence type="ECO:0000256" key="1">
    <source>
        <dbReference type="ARBA" id="ARBA00022448"/>
    </source>
</evidence>
<feature type="region of interest" description="Disordered" evidence="6">
    <location>
        <begin position="430"/>
        <end position="461"/>
    </location>
</feature>
<feature type="compositionally biased region" description="Low complexity" evidence="6">
    <location>
        <begin position="1662"/>
        <end position="1673"/>
    </location>
</feature>
<dbReference type="GO" id="GO:0015031">
    <property type="term" value="P:protein transport"/>
    <property type="evidence" value="ECO:0007669"/>
    <property type="project" value="UniProtKB-KW"/>
</dbReference>
<feature type="compositionally biased region" description="Gly residues" evidence="6">
    <location>
        <begin position="1997"/>
        <end position="2006"/>
    </location>
</feature>
<dbReference type="EMBL" id="ML977033">
    <property type="protein sequence ID" value="KAF1949685.1"/>
    <property type="molecule type" value="Genomic_DNA"/>
</dbReference>
<organism evidence="8 9">
    <name type="scientific">Byssothecium circinans</name>
    <dbReference type="NCBI Taxonomy" id="147558"/>
    <lineage>
        <taxon>Eukaryota</taxon>
        <taxon>Fungi</taxon>
        <taxon>Dikarya</taxon>
        <taxon>Ascomycota</taxon>
        <taxon>Pezizomycotina</taxon>
        <taxon>Dothideomycetes</taxon>
        <taxon>Pleosporomycetidae</taxon>
        <taxon>Pleosporales</taxon>
        <taxon>Massarineae</taxon>
        <taxon>Massarinaceae</taxon>
        <taxon>Byssothecium</taxon>
    </lineage>
</organism>
<dbReference type="Gene3D" id="1.10.220.20">
    <property type="match status" value="1"/>
</dbReference>
<feature type="region of interest" description="Disordered" evidence="6">
    <location>
        <begin position="346"/>
        <end position="407"/>
    </location>
</feature>
<keyword evidence="3" id="KW-0653">Protein transport</keyword>
<feature type="region of interest" description="Disordered" evidence="6">
    <location>
        <begin position="1"/>
        <end position="114"/>
    </location>
</feature>
<dbReference type="InterPro" id="IPR035999">
    <property type="entry name" value="Sec7_dom_sf"/>
</dbReference>
<feature type="region of interest" description="Disordered" evidence="6">
    <location>
        <begin position="1662"/>
        <end position="1756"/>
    </location>
</feature>
<dbReference type="Pfam" id="PF12783">
    <property type="entry name" value="Sec7-like_HUS"/>
    <property type="match status" value="1"/>
</dbReference>
<comment type="subcellular location">
    <subcellularLocation>
        <location evidence="5">Cytoplasmic vesicle</location>
        <location evidence="5">COPI-coated vesicle membrane</location>
    </subcellularLocation>
</comment>
<dbReference type="CDD" id="cd00171">
    <property type="entry name" value="Sec7"/>
    <property type="match status" value="1"/>
</dbReference>
<dbReference type="InterPro" id="IPR046455">
    <property type="entry name" value="Sec7/BIG1-like_C"/>
</dbReference>
<dbReference type="InterPro" id="IPR015403">
    <property type="entry name" value="Mon2/Sec7/BIG1-like_HDS"/>
</dbReference>
<dbReference type="InterPro" id="IPR023394">
    <property type="entry name" value="Sec7_C_sf"/>
</dbReference>
<dbReference type="Gene3D" id="1.10.1000.11">
    <property type="entry name" value="Arf Nucleotide-binding Site Opener,domain 2"/>
    <property type="match status" value="1"/>
</dbReference>
<dbReference type="InterPro" id="IPR032691">
    <property type="entry name" value="Mon2/Sec7/BIG1-like_HUS"/>
</dbReference>
<dbReference type="SMART" id="SM00222">
    <property type="entry name" value="Sec7"/>
    <property type="match status" value="1"/>
</dbReference>